<keyword evidence="2" id="KW-0808">Transferase</keyword>
<accession>A0A370GPF5</accession>
<dbReference type="InterPro" id="IPR051531">
    <property type="entry name" value="N-acetyltransferase"/>
</dbReference>
<dbReference type="RefSeq" id="WP_211318519.1">
    <property type="nucleotide sequence ID" value="NZ_QQAY01000002.1"/>
</dbReference>
<dbReference type="GO" id="GO:0005737">
    <property type="term" value="C:cytoplasm"/>
    <property type="evidence" value="ECO:0007669"/>
    <property type="project" value="TreeGrafter"/>
</dbReference>
<dbReference type="SUPFAM" id="SSF55729">
    <property type="entry name" value="Acyl-CoA N-acyltransferases (Nat)"/>
    <property type="match status" value="1"/>
</dbReference>
<gene>
    <name evidence="2" type="ORF">DFR59_102253</name>
</gene>
<protein>
    <submittedName>
        <fullName evidence="2">Ribosomal-protein-alanine N-acetyltransferase</fullName>
    </submittedName>
</protein>
<dbReference type="GO" id="GO:0008999">
    <property type="term" value="F:protein-N-terminal-alanine acetyltransferase activity"/>
    <property type="evidence" value="ECO:0007669"/>
    <property type="project" value="TreeGrafter"/>
</dbReference>
<dbReference type="PANTHER" id="PTHR43792:SF9">
    <property type="entry name" value="RIBOSOMAL-PROTEIN-ALANINE ACETYLTRANSFERASE"/>
    <property type="match status" value="1"/>
</dbReference>
<keyword evidence="3" id="KW-1185">Reference proteome</keyword>
<evidence type="ECO:0000259" key="1">
    <source>
        <dbReference type="PROSITE" id="PS51186"/>
    </source>
</evidence>
<sequence length="189" mass="22140">MIGIFQQLPTLETERLRLRKVTKNDVKDIFEYASIPEISKYTPWDYHENMGKTKELVNLLIKNYQTDCESDWAIELKLEKKVIGLCGFVRWHKHHGRIELAYSLSPEYWGKGIMTEAVTEVIDFGFKKMKLNRIGAKTMPENTGSVKLLEKVGMKQEGHLRDYWMVNGKLEDVLLYSILKGEWELKLSR</sequence>
<proteinExistence type="predicted"/>
<dbReference type="PANTHER" id="PTHR43792">
    <property type="entry name" value="GNAT FAMILY, PUTATIVE (AFU_ORTHOLOGUE AFUA_3G00765)-RELATED-RELATED"/>
    <property type="match status" value="1"/>
</dbReference>
<reference evidence="2 3" key="1">
    <citation type="submission" date="2018-07" db="EMBL/GenBank/DDBJ databases">
        <title>Genomic Encyclopedia of Type Strains, Phase IV (KMG-IV): sequencing the most valuable type-strain genomes for metagenomic binning, comparative biology and taxonomic classification.</title>
        <authorList>
            <person name="Goeker M."/>
        </authorList>
    </citation>
    <scope>NUCLEOTIDE SEQUENCE [LARGE SCALE GENOMIC DNA]</scope>
    <source>
        <strain evidence="2 3">DSM 25281</strain>
    </source>
</reference>
<dbReference type="EMBL" id="QQAY01000002">
    <property type="protein sequence ID" value="RDI45622.1"/>
    <property type="molecule type" value="Genomic_DNA"/>
</dbReference>
<evidence type="ECO:0000313" key="3">
    <source>
        <dbReference type="Proteomes" id="UP000255326"/>
    </source>
</evidence>
<dbReference type="InterPro" id="IPR000182">
    <property type="entry name" value="GNAT_dom"/>
</dbReference>
<feature type="domain" description="N-acetyltransferase" evidence="1">
    <location>
        <begin position="36"/>
        <end position="176"/>
    </location>
</feature>
<dbReference type="CDD" id="cd04301">
    <property type="entry name" value="NAT_SF"/>
    <property type="match status" value="1"/>
</dbReference>
<name>A0A370GPF5_9BACI</name>
<dbReference type="AlphaFoldDB" id="A0A370GPF5"/>
<comment type="caution">
    <text evidence="2">The sequence shown here is derived from an EMBL/GenBank/DDBJ whole genome shotgun (WGS) entry which is preliminary data.</text>
</comment>
<dbReference type="Gene3D" id="3.40.630.30">
    <property type="match status" value="1"/>
</dbReference>
<dbReference type="InterPro" id="IPR016181">
    <property type="entry name" value="Acyl_CoA_acyltransferase"/>
</dbReference>
<organism evidence="2 3">
    <name type="scientific">Falsibacillus pallidus</name>
    <dbReference type="NCBI Taxonomy" id="493781"/>
    <lineage>
        <taxon>Bacteria</taxon>
        <taxon>Bacillati</taxon>
        <taxon>Bacillota</taxon>
        <taxon>Bacilli</taxon>
        <taxon>Bacillales</taxon>
        <taxon>Bacillaceae</taxon>
        <taxon>Falsibacillus</taxon>
    </lineage>
</organism>
<dbReference type="PROSITE" id="PS51186">
    <property type="entry name" value="GNAT"/>
    <property type="match status" value="1"/>
</dbReference>
<evidence type="ECO:0000313" key="2">
    <source>
        <dbReference type="EMBL" id="RDI45622.1"/>
    </source>
</evidence>
<dbReference type="Pfam" id="PF13302">
    <property type="entry name" value="Acetyltransf_3"/>
    <property type="match status" value="1"/>
</dbReference>
<dbReference type="Proteomes" id="UP000255326">
    <property type="component" value="Unassembled WGS sequence"/>
</dbReference>